<dbReference type="FunFam" id="3.20.20.150:FF:000001">
    <property type="entry name" value="Probable endonuclease 4"/>
    <property type="match status" value="1"/>
</dbReference>
<dbReference type="SMART" id="SM00518">
    <property type="entry name" value="AP2Ec"/>
    <property type="match status" value="1"/>
</dbReference>
<evidence type="ECO:0000256" key="1">
    <source>
        <dbReference type="ARBA" id="ARBA00005340"/>
    </source>
</evidence>
<feature type="binding site" evidence="7">
    <location>
        <position position="142"/>
    </location>
    <ligand>
        <name>Zn(2+)</name>
        <dbReference type="ChEBI" id="CHEBI:29105"/>
        <label>2</label>
    </ligand>
</feature>
<evidence type="ECO:0000313" key="10">
    <source>
        <dbReference type="Proteomes" id="UP000176682"/>
    </source>
</evidence>
<organism evidence="9 10">
    <name type="scientific">Candidatus Collierbacteria bacterium RIFOXYB1_FULL_49_13</name>
    <dbReference type="NCBI Taxonomy" id="1817728"/>
    <lineage>
        <taxon>Bacteria</taxon>
        <taxon>Candidatus Collieribacteriota</taxon>
    </lineage>
</organism>
<name>A0A1F5FHH1_9BACT</name>
<evidence type="ECO:0000256" key="3">
    <source>
        <dbReference type="ARBA" id="ARBA00022763"/>
    </source>
</evidence>
<comment type="function">
    <text evidence="7">Endonuclease IV plays a role in DNA repair. It cleaves phosphodiester bonds at apurinic or apyrimidinic (AP) sites, generating a 3'-hydroxyl group and a 5'-terminal sugar phosphate.</text>
</comment>
<feature type="binding site" evidence="7">
    <location>
        <position position="174"/>
    </location>
    <ligand>
        <name>Zn(2+)</name>
        <dbReference type="ChEBI" id="CHEBI:29105"/>
        <label>2</label>
    </ligand>
</feature>
<dbReference type="InterPro" id="IPR018246">
    <property type="entry name" value="AP_endonuc_F2_Zn_BS"/>
</dbReference>
<proteinExistence type="inferred from homology"/>
<feature type="domain" description="Xylose isomerase-like TIM barrel" evidence="8">
    <location>
        <begin position="21"/>
        <end position="263"/>
    </location>
</feature>
<keyword evidence="7" id="KW-0540">Nuclease</keyword>
<evidence type="ECO:0000256" key="4">
    <source>
        <dbReference type="ARBA" id="ARBA00022801"/>
    </source>
</evidence>
<dbReference type="GO" id="GO:0008270">
    <property type="term" value="F:zinc ion binding"/>
    <property type="evidence" value="ECO:0007669"/>
    <property type="project" value="UniProtKB-UniRule"/>
</dbReference>
<evidence type="ECO:0000313" key="9">
    <source>
        <dbReference type="EMBL" id="OGD79041.1"/>
    </source>
</evidence>
<feature type="binding site" evidence="7">
    <location>
        <position position="68"/>
    </location>
    <ligand>
        <name>Zn(2+)</name>
        <dbReference type="ChEBI" id="CHEBI:29105"/>
        <label>1</label>
    </ligand>
</feature>
<dbReference type="GO" id="GO:0003677">
    <property type="term" value="F:DNA binding"/>
    <property type="evidence" value="ECO:0007669"/>
    <property type="project" value="InterPro"/>
</dbReference>
<keyword evidence="3 7" id="KW-0227">DNA damage</keyword>
<dbReference type="AlphaFoldDB" id="A0A1F5FHH1"/>
<evidence type="ECO:0000256" key="6">
    <source>
        <dbReference type="ARBA" id="ARBA00023204"/>
    </source>
</evidence>
<dbReference type="EC" id="3.1.21.2" evidence="7"/>
<feature type="binding site" evidence="7">
    <location>
        <position position="142"/>
    </location>
    <ligand>
        <name>Zn(2+)</name>
        <dbReference type="ChEBI" id="CHEBI:29105"/>
        <label>1</label>
    </ligand>
</feature>
<evidence type="ECO:0000259" key="8">
    <source>
        <dbReference type="Pfam" id="PF01261"/>
    </source>
</evidence>
<dbReference type="PANTHER" id="PTHR21445">
    <property type="entry name" value="ENDONUCLEASE IV ENDODEOXYRIBONUCLEASE IV"/>
    <property type="match status" value="1"/>
</dbReference>
<dbReference type="PANTHER" id="PTHR21445:SF0">
    <property type="entry name" value="APURINIC-APYRIMIDINIC ENDONUCLEASE"/>
    <property type="match status" value="1"/>
</dbReference>
<keyword evidence="6 7" id="KW-0234">DNA repair</keyword>
<dbReference type="SUPFAM" id="SSF51658">
    <property type="entry name" value="Xylose isomerase-like"/>
    <property type="match status" value="1"/>
</dbReference>
<evidence type="ECO:0000256" key="2">
    <source>
        <dbReference type="ARBA" id="ARBA00022723"/>
    </source>
</evidence>
<feature type="binding site" evidence="7">
    <location>
        <position position="226"/>
    </location>
    <ligand>
        <name>Zn(2+)</name>
        <dbReference type="ChEBI" id="CHEBI:29105"/>
        <label>3</label>
    </ligand>
</feature>
<dbReference type="EMBL" id="MFAM01000027">
    <property type="protein sequence ID" value="OGD79041.1"/>
    <property type="molecule type" value="Genomic_DNA"/>
</dbReference>
<dbReference type="PROSITE" id="PS00731">
    <property type="entry name" value="AP_NUCLEASE_F2_3"/>
    <property type="match status" value="1"/>
</dbReference>
<dbReference type="NCBIfam" id="TIGR00587">
    <property type="entry name" value="nfo"/>
    <property type="match status" value="1"/>
</dbReference>
<protein>
    <recommendedName>
        <fullName evidence="7">Probable endonuclease 4</fullName>
        <ecNumber evidence="7">3.1.21.2</ecNumber>
    </recommendedName>
    <alternativeName>
        <fullName evidence="7">Endodeoxyribonuclease IV</fullName>
    </alternativeName>
    <alternativeName>
        <fullName evidence="7">Endonuclease IV</fullName>
    </alternativeName>
</protein>
<dbReference type="GO" id="GO:0008081">
    <property type="term" value="F:phosphoric diester hydrolase activity"/>
    <property type="evidence" value="ECO:0007669"/>
    <property type="project" value="TreeGrafter"/>
</dbReference>
<evidence type="ECO:0000256" key="5">
    <source>
        <dbReference type="ARBA" id="ARBA00022833"/>
    </source>
</evidence>
<feature type="binding site" evidence="7">
    <location>
        <position position="211"/>
    </location>
    <ligand>
        <name>Zn(2+)</name>
        <dbReference type="ChEBI" id="CHEBI:29105"/>
        <label>2</label>
    </ligand>
</feature>
<dbReference type="Pfam" id="PF01261">
    <property type="entry name" value="AP_endonuc_2"/>
    <property type="match status" value="1"/>
</dbReference>
<dbReference type="CDD" id="cd00019">
    <property type="entry name" value="AP2Ec"/>
    <property type="match status" value="1"/>
</dbReference>
<keyword evidence="5 7" id="KW-0862">Zinc</keyword>
<dbReference type="HAMAP" id="MF_00152">
    <property type="entry name" value="Nfo"/>
    <property type="match status" value="1"/>
</dbReference>
<dbReference type="InterPro" id="IPR013022">
    <property type="entry name" value="Xyl_isomerase-like_TIM-brl"/>
</dbReference>
<dbReference type="Gene3D" id="3.20.20.150">
    <property type="entry name" value="Divalent-metal-dependent TIM barrel enzymes"/>
    <property type="match status" value="1"/>
</dbReference>
<dbReference type="PROSITE" id="PS51432">
    <property type="entry name" value="AP_NUCLEASE_F2_4"/>
    <property type="match status" value="1"/>
</dbReference>
<dbReference type="Proteomes" id="UP000176682">
    <property type="component" value="Unassembled WGS sequence"/>
</dbReference>
<reference evidence="9 10" key="1">
    <citation type="journal article" date="2016" name="Nat. Commun.">
        <title>Thousands of microbial genomes shed light on interconnected biogeochemical processes in an aquifer system.</title>
        <authorList>
            <person name="Anantharaman K."/>
            <person name="Brown C.T."/>
            <person name="Hug L.A."/>
            <person name="Sharon I."/>
            <person name="Castelle C.J."/>
            <person name="Probst A.J."/>
            <person name="Thomas B.C."/>
            <person name="Singh A."/>
            <person name="Wilkins M.J."/>
            <person name="Karaoz U."/>
            <person name="Brodie E.L."/>
            <person name="Williams K.H."/>
            <person name="Hubbard S.S."/>
            <person name="Banfield J.F."/>
        </authorList>
    </citation>
    <scope>NUCLEOTIDE SEQUENCE [LARGE SCALE GENOMIC DNA]</scope>
</reference>
<accession>A0A1F5FHH1</accession>
<dbReference type="GO" id="GO:0006284">
    <property type="term" value="P:base-excision repair"/>
    <property type="evidence" value="ECO:0007669"/>
    <property type="project" value="TreeGrafter"/>
</dbReference>
<dbReference type="GO" id="GO:0003906">
    <property type="term" value="F:DNA-(apurinic or apyrimidinic site) endonuclease activity"/>
    <property type="evidence" value="ECO:0007669"/>
    <property type="project" value="TreeGrafter"/>
</dbReference>
<keyword evidence="4 7" id="KW-0378">Hydrolase</keyword>
<feature type="binding site" evidence="7">
    <location>
        <position position="256"/>
    </location>
    <ligand>
        <name>Zn(2+)</name>
        <dbReference type="ChEBI" id="CHEBI:29105"/>
        <label>2</label>
    </ligand>
</feature>
<keyword evidence="7" id="KW-0255">Endonuclease</keyword>
<sequence length="277" mass="29921">MSRKIGAHVSSAGGPLNAITNAKNINANCLQIFAGSPRTWTRSLYPNKDVTLFNQTIDYLDLRPVFIHALYLVNLASDTDITQKSYLSLKTDLQNGDAIQAAGVIVHLGSHQGRGFTIVKDQLVTQIRQLLAETSTTAFIIENSAGQQGKIGTLEEISFLLSAVDSPRLKVCLDTAHLFAAGYDLRSAAAVDDLLSELEQRNILHSLVCLHLNDSKSALGSRRDLHENLGDGQIGLEGLANFVSHPRLAHLPLILEVPGLDGHGPDAHNIQLARSLA</sequence>
<feature type="binding site" evidence="7">
    <location>
        <position position="107"/>
    </location>
    <ligand>
        <name>Zn(2+)</name>
        <dbReference type="ChEBI" id="CHEBI:29105"/>
        <label>1</label>
    </ligand>
</feature>
<feature type="binding site" evidence="7">
    <location>
        <position position="177"/>
    </location>
    <ligand>
        <name>Zn(2+)</name>
        <dbReference type="ChEBI" id="CHEBI:29105"/>
        <label>3</label>
    </ligand>
</feature>
<dbReference type="GO" id="GO:0008833">
    <property type="term" value="F:deoxyribonuclease IV (phage-T4-induced) activity"/>
    <property type="evidence" value="ECO:0007669"/>
    <property type="project" value="UniProtKB-UniRule"/>
</dbReference>
<dbReference type="InterPro" id="IPR036237">
    <property type="entry name" value="Xyl_isomerase-like_sf"/>
</dbReference>
<evidence type="ECO:0000256" key="7">
    <source>
        <dbReference type="HAMAP-Rule" id="MF_00152"/>
    </source>
</evidence>
<comment type="cofactor">
    <cofactor evidence="7">
        <name>Zn(2+)</name>
        <dbReference type="ChEBI" id="CHEBI:29105"/>
    </cofactor>
    <text evidence="7">Binds 3 Zn(2+) ions.</text>
</comment>
<keyword evidence="2 7" id="KW-0479">Metal-binding</keyword>
<comment type="similarity">
    <text evidence="1 7">Belongs to the AP endonuclease 2 family.</text>
</comment>
<comment type="caution">
    <text evidence="9">The sequence shown here is derived from an EMBL/GenBank/DDBJ whole genome shotgun (WGS) entry which is preliminary data.</text>
</comment>
<gene>
    <name evidence="7" type="primary">nfo</name>
    <name evidence="9" type="ORF">A2368_00665</name>
</gene>
<comment type="catalytic activity">
    <reaction evidence="7">
        <text>Endonucleolytic cleavage to 5'-phosphooligonucleotide end-products.</text>
        <dbReference type="EC" id="3.1.21.2"/>
    </reaction>
</comment>
<dbReference type="InterPro" id="IPR001719">
    <property type="entry name" value="AP_endonuc_2"/>
</dbReference>
<feature type="binding site" evidence="7">
    <location>
        <position position="224"/>
    </location>
    <ligand>
        <name>Zn(2+)</name>
        <dbReference type="ChEBI" id="CHEBI:29105"/>
        <label>3</label>
    </ligand>
</feature>